<accession>A0A167X4H1</accession>
<gene>
    <name evidence="2" type="ORF">FIBSPDRAFT_1053319</name>
</gene>
<feature type="region of interest" description="Disordered" evidence="1">
    <location>
        <begin position="38"/>
        <end position="78"/>
    </location>
</feature>
<organism evidence="2 3">
    <name type="scientific">Athelia psychrophila</name>
    <dbReference type="NCBI Taxonomy" id="1759441"/>
    <lineage>
        <taxon>Eukaryota</taxon>
        <taxon>Fungi</taxon>
        <taxon>Dikarya</taxon>
        <taxon>Basidiomycota</taxon>
        <taxon>Agaricomycotina</taxon>
        <taxon>Agaricomycetes</taxon>
        <taxon>Agaricomycetidae</taxon>
        <taxon>Atheliales</taxon>
        <taxon>Atheliaceae</taxon>
        <taxon>Athelia</taxon>
    </lineage>
</organism>
<evidence type="ECO:0000256" key="1">
    <source>
        <dbReference type="SAM" id="MobiDB-lite"/>
    </source>
</evidence>
<protein>
    <submittedName>
        <fullName evidence="2">Uncharacterized protein</fullName>
    </submittedName>
</protein>
<sequence>MAILSEKWPAKIAPNHLPGTNKSCWLQPGDVVVPCTEHAREPRVSSRSGKPRSCAPSKRATPSPPSYGSSPLAPSFSS</sequence>
<proteinExistence type="predicted"/>
<dbReference type="EMBL" id="KV417772">
    <property type="protein sequence ID" value="KZP06814.1"/>
    <property type="molecule type" value="Genomic_DNA"/>
</dbReference>
<reference evidence="2 3" key="1">
    <citation type="journal article" date="2016" name="Mol. Biol. Evol.">
        <title>Comparative Genomics of Early-Diverging Mushroom-Forming Fungi Provides Insights into the Origins of Lignocellulose Decay Capabilities.</title>
        <authorList>
            <person name="Nagy L.G."/>
            <person name="Riley R."/>
            <person name="Tritt A."/>
            <person name="Adam C."/>
            <person name="Daum C."/>
            <person name="Floudas D."/>
            <person name="Sun H."/>
            <person name="Yadav J.S."/>
            <person name="Pangilinan J."/>
            <person name="Larsson K.H."/>
            <person name="Matsuura K."/>
            <person name="Barry K."/>
            <person name="Labutti K."/>
            <person name="Kuo R."/>
            <person name="Ohm R.A."/>
            <person name="Bhattacharya S.S."/>
            <person name="Shirouzu T."/>
            <person name="Yoshinaga Y."/>
            <person name="Martin F.M."/>
            <person name="Grigoriev I.V."/>
            <person name="Hibbett D.S."/>
        </authorList>
    </citation>
    <scope>NUCLEOTIDE SEQUENCE [LARGE SCALE GENOMIC DNA]</scope>
    <source>
        <strain evidence="2 3">CBS 109695</strain>
    </source>
</reference>
<dbReference type="AlphaFoldDB" id="A0A167X4H1"/>
<feature type="region of interest" description="Disordered" evidence="1">
    <location>
        <begin position="1"/>
        <end position="23"/>
    </location>
</feature>
<evidence type="ECO:0000313" key="3">
    <source>
        <dbReference type="Proteomes" id="UP000076532"/>
    </source>
</evidence>
<evidence type="ECO:0000313" key="2">
    <source>
        <dbReference type="EMBL" id="KZP06814.1"/>
    </source>
</evidence>
<dbReference type="Proteomes" id="UP000076532">
    <property type="component" value="Unassembled WGS sequence"/>
</dbReference>
<keyword evidence="3" id="KW-1185">Reference proteome</keyword>
<name>A0A167X4H1_9AGAM</name>